<organism evidence="2 3">
    <name type="scientific">Boothiomyces macroporosus</name>
    <dbReference type="NCBI Taxonomy" id="261099"/>
    <lineage>
        <taxon>Eukaryota</taxon>
        <taxon>Fungi</taxon>
        <taxon>Fungi incertae sedis</taxon>
        <taxon>Chytridiomycota</taxon>
        <taxon>Chytridiomycota incertae sedis</taxon>
        <taxon>Chytridiomycetes</taxon>
        <taxon>Rhizophydiales</taxon>
        <taxon>Terramycetaceae</taxon>
        <taxon>Boothiomyces</taxon>
    </lineage>
</organism>
<feature type="region of interest" description="Disordered" evidence="1">
    <location>
        <begin position="134"/>
        <end position="175"/>
    </location>
</feature>
<evidence type="ECO:0000313" key="3">
    <source>
        <dbReference type="Proteomes" id="UP001210925"/>
    </source>
</evidence>
<feature type="compositionally biased region" description="Basic and acidic residues" evidence="1">
    <location>
        <begin position="223"/>
        <end position="275"/>
    </location>
</feature>
<proteinExistence type="predicted"/>
<sequence>MANSDSSVAEECWEILNSSYQSTICIQYPTHLISFASVYLAYQLTFLEIPPAIRSFELLTKCSSKIGEIIGDQPTKVDVVIDIIDLLKSLSSSPEELKNYDRITQNLLELKIEQANEGNQELIKVHKLPEKRRIEEQKIEGERRSRHDRNDKRPFERHDRATYDRPVERPHAGYDRYERNGDWERREFRREEYPQRGTAREEFREIPHRREEYPEPVNSYPPRYREYQHPPRDIQRPVDPREFRDRHREPPRDYPREYRGKRPQEYRQYDREYRR</sequence>
<protein>
    <submittedName>
        <fullName evidence="2">Uncharacterized protein</fullName>
    </submittedName>
</protein>
<dbReference type="EMBL" id="JADGKB010000003">
    <property type="protein sequence ID" value="KAJ3262037.1"/>
    <property type="molecule type" value="Genomic_DNA"/>
</dbReference>
<feature type="compositionally biased region" description="Basic and acidic residues" evidence="1">
    <location>
        <begin position="194"/>
        <end position="213"/>
    </location>
</feature>
<reference evidence="2" key="1">
    <citation type="submission" date="2020-05" db="EMBL/GenBank/DDBJ databases">
        <title>Phylogenomic resolution of chytrid fungi.</title>
        <authorList>
            <person name="Stajich J.E."/>
            <person name="Amses K."/>
            <person name="Simmons R."/>
            <person name="Seto K."/>
            <person name="Myers J."/>
            <person name="Bonds A."/>
            <person name="Quandt C.A."/>
            <person name="Barry K."/>
            <person name="Liu P."/>
            <person name="Grigoriev I."/>
            <person name="Longcore J.E."/>
            <person name="James T.Y."/>
        </authorList>
    </citation>
    <scope>NUCLEOTIDE SEQUENCE</scope>
    <source>
        <strain evidence="2">PLAUS21</strain>
    </source>
</reference>
<gene>
    <name evidence="2" type="ORF">HK103_003880</name>
</gene>
<name>A0AAD5UM86_9FUNG</name>
<evidence type="ECO:0000313" key="2">
    <source>
        <dbReference type="EMBL" id="KAJ3262037.1"/>
    </source>
</evidence>
<dbReference type="Gene3D" id="1.10.472.10">
    <property type="entry name" value="Cyclin-like"/>
    <property type="match status" value="1"/>
</dbReference>
<evidence type="ECO:0000256" key="1">
    <source>
        <dbReference type="SAM" id="MobiDB-lite"/>
    </source>
</evidence>
<accession>A0AAD5UM86</accession>
<comment type="caution">
    <text evidence="2">The sequence shown here is derived from an EMBL/GenBank/DDBJ whole genome shotgun (WGS) entry which is preliminary data.</text>
</comment>
<dbReference type="InterPro" id="IPR036915">
    <property type="entry name" value="Cyclin-like_sf"/>
</dbReference>
<dbReference type="SUPFAM" id="SSF47954">
    <property type="entry name" value="Cyclin-like"/>
    <property type="match status" value="1"/>
</dbReference>
<dbReference type="Proteomes" id="UP001210925">
    <property type="component" value="Unassembled WGS sequence"/>
</dbReference>
<dbReference type="AlphaFoldDB" id="A0AAD5UM86"/>
<keyword evidence="3" id="KW-1185">Reference proteome</keyword>
<feature type="region of interest" description="Disordered" evidence="1">
    <location>
        <begin position="194"/>
        <end position="275"/>
    </location>
</feature>